<name>A0ABP5TM69_9PSEU</name>
<dbReference type="CDD" id="cd12159">
    <property type="entry name" value="2-Hacid_dh_2"/>
    <property type="match status" value="1"/>
</dbReference>
<dbReference type="RefSeq" id="WP_344134583.1">
    <property type="nucleotide sequence ID" value="NZ_BAAARA010000015.1"/>
</dbReference>
<keyword evidence="2" id="KW-0520">NAD</keyword>
<keyword evidence="5" id="KW-1185">Reference proteome</keyword>
<keyword evidence="1" id="KW-0560">Oxidoreductase</keyword>
<dbReference type="Gene3D" id="3.40.50.720">
    <property type="entry name" value="NAD(P)-binding Rossmann-like Domain"/>
    <property type="match status" value="2"/>
</dbReference>
<dbReference type="InterPro" id="IPR036291">
    <property type="entry name" value="NAD(P)-bd_dom_sf"/>
</dbReference>
<comment type="caution">
    <text evidence="4">The sequence shown here is derived from an EMBL/GenBank/DDBJ whole genome shotgun (WGS) entry which is preliminary data.</text>
</comment>
<evidence type="ECO:0000313" key="5">
    <source>
        <dbReference type="Proteomes" id="UP001501218"/>
    </source>
</evidence>
<protein>
    <submittedName>
        <fullName evidence="4">D-isomer specific 2-hydroxyacid dehydrogenase family protein</fullName>
    </submittedName>
</protein>
<organism evidence="4 5">
    <name type="scientific">Saccharopolyspora halophila</name>
    <dbReference type="NCBI Taxonomy" id="405551"/>
    <lineage>
        <taxon>Bacteria</taxon>
        <taxon>Bacillati</taxon>
        <taxon>Actinomycetota</taxon>
        <taxon>Actinomycetes</taxon>
        <taxon>Pseudonocardiales</taxon>
        <taxon>Pseudonocardiaceae</taxon>
        <taxon>Saccharopolyspora</taxon>
    </lineage>
</organism>
<evidence type="ECO:0000256" key="1">
    <source>
        <dbReference type="ARBA" id="ARBA00023002"/>
    </source>
</evidence>
<evidence type="ECO:0000259" key="3">
    <source>
        <dbReference type="Pfam" id="PF02826"/>
    </source>
</evidence>
<dbReference type="PROSITE" id="PS00671">
    <property type="entry name" value="D_2_HYDROXYACID_DH_3"/>
    <property type="match status" value="1"/>
</dbReference>
<evidence type="ECO:0000313" key="4">
    <source>
        <dbReference type="EMBL" id="GAA2356601.1"/>
    </source>
</evidence>
<reference evidence="5" key="1">
    <citation type="journal article" date="2019" name="Int. J. Syst. Evol. Microbiol.">
        <title>The Global Catalogue of Microorganisms (GCM) 10K type strain sequencing project: providing services to taxonomists for standard genome sequencing and annotation.</title>
        <authorList>
            <consortium name="The Broad Institute Genomics Platform"/>
            <consortium name="The Broad Institute Genome Sequencing Center for Infectious Disease"/>
            <person name="Wu L."/>
            <person name="Ma J."/>
        </authorList>
    </citation>
    <scope>NUCLEOTIDE SEQUENCE [LARGE SCALE GENOMIC DNA]</scope>
    <source>
        <strain evidence="5">JCM 16221</strain>
    </source>
</reference>
<dbReference type="EMBL" id="BAAARA010000015">
    <property type="protein sequence ID" value="GAA2356601.1"/>
    <property type="molecule type" value="Genomic_DNA"/>
</dbReference>
<dbReference type="InterPro" id="IPR006140">
    <property type="entry name" value="D-isomer_DH_NAD-bd"/>
</dbReference>
<evidence type="ECO:0000256" key="2">
    <source>
        <dbReference type="ARBA" id="ARBA00023027"/>
    </source>
</evidence>
<proteinExistence type="predicted"/>
<dbReference type="PANTHER" id="PTHR43333:SF1">
    <property type="entry name" value="D-ISOMER SPECIFIC 2-HYDROXYACID DEHYDROGENASE NAD-BINDING DOMAIN-CONTAINING PROTEIN"/>
    <property type="match status" value="1"/>
</dbReference>
<dbReference type="Proteomes" id="UP001501218">
    <property type="component" value="Unassembled WGS sequence"/>
</dbReference>
<dbReference type="SUPFAM" id="SSF52283">
    <property type="entry name" value="Formate/glycerate dehydrogenase catalytic domain-like"/>
    <property type="match status" value="1"/>
</dbReference>
<dbReference type="PANTHER" id="PTHR43333">
    <property type="entry name" value="2-HACID_DH_C DOMAIN-CONTAINING PROTEIN"/>
    <property type="match status" value="1"/>
</dbReference>
<gene>
    <name evidence="4" type="ORF">GCM10009854_38550</name>
</gene>
<feature type="domain" description="D-isomer specific 2-hydroxyacid dehydrogenase NAD-binding" evidence="3">
    <location>
        <begin position="97"/>
        <end position="270"/>
    </location>
</feature>
<accession>A0ABP5TM69</accession>
<dbReference type="Pfam" id="PF02826">
    <property type="entry name" value="2-Hacid_dh_C"/>
    <property type="match status" value="1"/>
</dbReference>
<dbReference type="SUPFAM" id="SSF51735">
    <property type="entry name" value="NAD(P)-binding Rossmann-fold domains"/>
    <property type="match status" value="1"/>
</dbReference>
<dbReference type="InterPro" id="IPR029753">
    <property type="entry name" value="D-isomer_DH_CS"/>
</dbReference>
<sequence>MEKSLKVHVGPAAPPELEAAVVAGGGELAPAEEAAALVWFGAEPSRFPELDHPDLEWVQLPSAGIESWLASGVLREGVRFTSAAGTYAQTVAEHALGLMLAGARQLPAMARAESWQRPDRMRSLTGSTVGIIGAGGIGRALIEMLRPFGVTVLAVNRSGKPVDGAERTWPSEDADGMRQVLTESDFVVVAAPATTRTSKLIDADVLSAMKSDAWLVNIARGSLVDTEALVRALEEEEIGGAALDVTDPEPLPDGHPLFSHPRALISPHTANPQSLLLPALARRVQENVRRHIAGEPLLAPIDPTAGY</sequence>